<dbReference type="Proteomes" id="UP000529783">
    <property type="component" value="Unassembled WGS sequence"/>
</dbReference>
<feature type="region of interest" description="Disordered" evidence="1">
    <location>
        <begin position="301"/>
        <end position="355"/>
    </location>
</feature>
<organism evidence="2 3">
    <name type="scientific">Actinomadura luteofluorescens</name>
    <dbReference type="NCBI Taxonomy" id="46163"/>
    <lineage>
        <taxon>Bacteria</taxon>
        <taxon>Bacillati</taxon>
        <taxon>Actinomycetota</taxon>
        <taxon>Actinomycetes</taxon>
        <taxon>Streptosporangiales</taxon>
        <taxon>Thermomonosporaceae</taxon>
        <taxon>Actinomadura</taxon>
    </lineage>
</organism>
<proteinExistence type="predicted"/>
<evidence type="ECO:0000313" key="3">
    <source>
        <dbReference type="Proteomes" id="UP000529783"/>
    </source>
</evidence>
<feature type="region of interest" description="Disordered" evidence="1">
    <location>
        <begin position="72"/>
        <end position="114"/>
    </location>
</feature>
<evidence type="ECO:0000256" key="1">
    <source>
        <dbReference type="SAM" id="MobiDB-lite"/>
    </source>
</evidence>
<comment type="caution">
    <text evidence="2">The sequence shown here is derived from an EMBL/GenBank/DDBJ whole genome shotgun (WGS) entry which is preliminary data.</text>
</comment>
<name>A0A7Y9JK05_9ACTN</name>
<reference evidence="2 3" key="1">
    <citation type="submission" date="2020-07" db="EMBL/GenBank/DDBJ databases">
        <title>Sequencing the genomes of 1000 actinobacteria strains.</title>
        <authorList>
            <person name="Klenk H.-P."/>
        </authorList>
    </citation>
    <scope>NUCLEOTIDE SEQUENCE [LARGE SCALE GENOMIC DNA]</scope>
    <source>
        <strain evidence="2 3">DSM 40398</strain>
    </source>
</reference>
<dbReference type="RefSeq" id="WP_179847757.1">
    <property type="nucleotide sequence ID" value="NZ_JACCBA010000001.1"/>
</dbReference>
<evidence type="ECO:0000313" key="2">
    <source>
        <dbReference type="EMBL" id="NYD51351.1"/>
    </source>
</evidence>
<gene>
    <name evidence="2" type="ORF">BJY14_007334</name>
</gene>
<feature type="compositionally biased region" description="Low complexity" evidence="1">
    <location>
        <begin position="93"/>
        <end position="106"/>
    </location>
</feature>
<sequence>MTRASRAAAQLPHVKRLAEQHGPALKQAFSLLQNGALIGPAGVRIQLTLTRAHEEARSGFYAAFDAVRHVAGEDGHPPRISEPYIPGPPRGGPPRSSSERSGSPAGLDQLSRELSRTARSWQDAASALSRILAELGLSTAPTRAVSRSADRVRAQTPDIDRRRNEFLKADQQQIVQTATKTILGILPKSTGVRGAVGDLWGAYTHRYLPGVWEGTKDIGLGGLAMNPFTAPFYFGINRKSWMERGPVGQAKGLIQGAQHPGEFAKAIVNWDDWKRDPVHALGKTAPSVVITAVTMGTGSGAGAGSRIGTALRGTAKEAPKPDLVTTPRTEPAPPRNQSKPEEPRSHGRAQGDPAAAPTLTAKALAELRNVEQAAQRIAAKFRVKVDFGSHPIDPANARGFAEALEGAARDYPSVFRGMENVRVQSLTEMRKTDPGAGPNVMGHSINDKRGPAPQGIYFNQMNFTSKAATDALALQRSRAGWSVPGSLTAKGTFYHEFGHQIGYRILADPKLCRELAGELRKAGVPVDEVSLQPGIPKGRQMLTEGLGAYGRVNASEMIAEGFAEWRMSPQPRPISAAIGRFIDRHFKGK</sequence>
<protein>
    <submittedName>
        <fullName evidence="2">Uncharacterized protein</fullName>
    </submittedName>
</protein>
<dbReference type="EMBL" id="JACCBA010000001">
    <property type="protein sequence ID" value="NYD51351.1"/>
    <property type="molecule type" value="Genomic_DNA"/>
</dbReference>
<keyword evidence="3" id="KW-1185">Reference proteome</keyword>
<dbReference type="AlphaFoldDB" id="A0A7Y9JK05"/>
<accession>A0A7Y9JK05</accession>